<feature type="region of interest" description="Disordered" evidence="1">
    <location>
        <begin position="188"/>
        <end position="207"/>
    </location>
</feature>
<dbReference type="GO" id="GO:0030907">
    <property type="term" value="C:MBF transcription complex"/>
    <property type="evidence" value="ECO:0007669"/>
    <property type="project" value="TreeGrafter"/>
</dbReference>
<feature type="domain" description="HTH APSES-type" evidence="2">
    <location>
        <begin position="35"/>
        <end position="146"/>
    </location>
</feature>
<dbReference type="GO" id="GO:0003677">
    <property type="term" value="F:DNA binding"/>
    <property type="evidence" value="ECO:0007669"/>
    <property type="project" value="InterPro"/>
</dbReference>
<dbReference type="Proteomes" id="UP000613177">
    <property type="component" value="Unassembled WGS sequence"/>
</dbReference>
<feature type="compositionally biased region" description="Polar residues" evidence="1">
    <location>
        <begin position="271"/>
        <end position="280"/>
    </location>
</feature>
<evidence type="ECO:0000259" key="2">
    <source>
        <dbReference type="PROSITE" id="PS51299"/>
    </source>
</evidence>
<protein>
    <recommendedName>
        <fullName evidence="2">HTH APSES-type domain-containing protein</fullName>
    </recommendedName>
</protein>
<reference evidence="3" key="1">
    <citation type="submission" date="2021-01" db="EMBL/GenBank/DDBJ databases">
        <title>Metabolic potential, ecology and presence of endohyphal bacteria is reflected in genomic diversity of Mucoromycotina.</title>
        <authorList>
            <person name="Muszewska A."/>
            <person name="Okrasinska A."/>
            <person name="Steczkiewicz K."/>
            <person name="Drgas O."/>
            <person name="Orlowska M."/>
            <person name="Perlinska-Lenart U."/>
            <person name="Aleksandrzak-Piekarczyk T."/>
            <person name="Szatraj K."/>
            <person name="Zielenkiewicz U."/>
            <person name="Pilsyk S."/>
            <person name="Malc E."/>
            <person name="Mieczkowski P."/>
            <person name="Kruszewska J.S."/>
            <person name="Biernat P."/>
            <person name="Pawlowska J."/>
        </authorList>
    </citation>
    <scope>NUCLEOTIDE SEQUENCE</scope>
    <source>
        <strain evidence="3">WA0000018081</strain>
    </source>
</reference>
<feature type="region of interest" description="Disordered" evidence="1">
    <location>
        <begin position="164"/>
        <end position="183"/>
    </location>
</feature>
<dbReference type="GO" id="GO:0000981">
    <property type="term" value="F:DNA-binding transcription factor activity, RNA polymerase II-specific"/>
    <property type="evidence" value="ECO:0007669"/>
    <property type="project" value="UniProtKB-ARBA"/>
</dbReference>
<proteinExistence type="predicted"/>
<dbReference type="AlphaFoldDB" id="A0A8H7SUX7"/>
<dbReference type="InterPro" id="IPR051642">
    <property type="entry name" value="SWI6-like"/>
</dbReference>
<keyword evidence="4" id="KW-1185">Reference proteome</keyword>
<evidence type="ECO:0000313" key="4">
    <source>
        <dbReference type="Proteomes" id="UP000613177"/>
    </source>
</evidence>
<feature type="non-terminal residue" evidence="3">
    <location>
        <position position="1"/>
    </location>
</feature>
<dbReference type="InterPro" id="IPR003163">
    <property type="entry name" value="Tscrpt_reg_HTH_APSES-type"/>
</dbReference>
<feature type="compositionally biased region" description="Low complexity" evidence="1">
    <location>
        <begin position="190"/>
        <end position="201"/>
    </location>
</feature>
<evidence type="ECO:0000256" key="1">
    <source>
        <dbReference type="SAM" id="MobiDB-lite"/>
    </source>
</evidence>
<dbReference type="PANTHER" id="PTHR43828">
    <property type="entry name" value="ASPARAGINASE"/>
    <property type="match status" value="1"/>
</dbReference>
<feature type="compositionally biased region" description="Low complexity" evidence="1">
    <location>
        <begin position="315"/>
        <end position="330"/>
    </location>
</feature>
<gene>
    <name evidence="3" type="ORF">INT48_009112</name>
</gene>
<dbReference type="PANTHER" id="PTHR43828:SF5">
    <property type="entry name" value="TRANSCRIPTIONAL REPRESSOR XBP1"/>
    <property type="match status" value="1"/>
</dbReference>
<dbReference type="EMBL" id="JAEPRE010000028">
    <property type="protein sequence ID" value="KAG2235697.1"/>
    <property type="molecule type" value="Genomic_DNA"/>
</dbReference>
<organism evidence="3 4">
    <name type="scientific">Thamnidium elegans</name>
    <dbReference type="NCBI Taxonomy" id="101142"/>
    <lineage>
        <taxon>Eukaryota</taxon>
        <taxon>Fungi</taxon>
        <taxon>Fungi incertae sedis</taxon>
        <taxon>Mucoromycota</taxon>
        <taxon>Mucoromycotina</taxon>
        <taxon>Mucoromycetes</taxon>
        <taxon>Mucorales</taxon>
        <taxon>Mucorineae</taxon>
        <taxon>Mucoraceae</taxon>
        <taxon>Thamnidium</taxon>
    </lineage>
</organism>
<dbReference type="SUPFAM" id="SSF54616">
    <property type="entry name" value="DNA-binding domain of Mlu1-box binding protein MBP1"/>
    <property type="match status" value="1"/>
</dbReference>
<dbReference type="InterPro" id="IPR036887">
    <property type="entry name" value="HTH_APSES_sf"/>
</dbReference>
<name>A0A8H7SUX7_9FUNG</name>
<dbReference type="Gene3D" id="3.10.260.10">
    <property type="entry name" value="Transcription regulator HTH, APSES-type DNA-binding domain"/>
    <property type="match status" value="1"/>
</dbReference>
<feature type="region of interest" description="Disordered" evidence="1">
    <location>
        <begin position="229"/>
        <end position="333"/>
    </location>
</feature>
<accession>A0A8H7SUX7</accession>
<dbReference type="PROSITE" id="PS51299">
    <property type="entry name" value="HTH_APSES"/>
    <property type="match status" value="1"/>
</dbReference>
<sequence length="383" mass="43404">VYERNEQEPRNDNDCPRFRPFASPTQRMIKVKKAKYSTSLDPRGYIPVYEYLINGQPIMWDRESGYVHFTGIWKSLGNSKADIVKMVDSNPELKVKKIRGGFLKIQGTWIPYEYAYILCKRTAWVVRKDLVAIFGPRFVNDALDPSHPEYGCLLLDPSQKGSSLRRNSFTTMRQSSNHPYKRDFMRNSKTTATTTTTTTTTTHEKPTQTILPRQNKYKAISNMSLSRLLNNQSSDGDSSDQEDSMQHSKAFITGSPSTTPSPTFRVVPTFDTANKWSDPTTRLLPPIYTSTSDQYPLKPSESEPRITPVYSPTWSPVSPISSEDSSSSTPGHAKDIIDTINATILLQRLSQDDGARPFKPMHPDSIPSKVMVGNQEFRICWNN</sequence>
<feature type="compositionally biased region" description="Polar residues" evidence="1">
    <location>
        <begin position="164"/>
        <end position="178"/>
    </location>
</feature>
<dbReference type="GO" id="GO:0033309">
    <property type="term" value="C:SBF transcription complex"/>
    <property type="evidence" value="ECO:0007669"/>
    <property type="project" value="TreeGrafter"/>
</dbReference>
<comment type="caution">
    <text evidence="3">The sequence shown here is derived from an EMBL/GenBank/DDBJ whole genome shotgun (WGS) entry which is preliminary data.</text>
</comment>
<evidence type="ECO:0000313" key="3">
    <source>
        <dbReference type="EMBL" id="KAG2235697.1"/>
    </source>
</evidence>